<proteinExistence type="predicted"/>
<sequence length="66" mass="6861">MQSDHAAAIEPRRQSLFALKHLPGDVSSPSILSAPGGGPAMRTAPYPGAGAEERSALDVCESQESR</sequence>
<gene>
    <name evidence="2" type="ORF">NHX12_012882</name>
</gene>
<evidence type="ECO:0000313" key="3">
    <source>
        <dbReference type="Proteomes" id="UP001148018"/>
    </source>
</evidence>
<dbReference type="AlphaFoldDB" id="A0A9Q0DDL4"/>
<evidence type="ECO:0000256" key="1">
    <source>
        <dbReference type="SAM" id="MobiDB-lite"/>
    </source>
</evidence>
<evidence type="ECO:0000313" key="2">
    <source>
        <dbReference type="EMBL" id="KAJ3586484.1"/>
    </source>
</evidence>
<dbReference type="Proteomes" id="UP001148018">
    <property type="component" value="Unassembled WGS sequence"/>
</dbReference>
<feature type="region of interest" description="Disordered" evidence="1">
    <location>
        <begin position="24"/>
        <end position="66"/>
    </location>
</feature>
<organism evidence="2 3">
    <name type="scientific">Muraenolepis orangiensis</name>
    <name type="common">Patagonian moray cod</name>
    <dbReference type="NCBI Taxonomy" id="630683"/>
    <lineage>
        <taxon>Eukaryota</taxon>
        <taxon>Metazoa</taxon>
        <taxon>Chordata</taxon>
        <taxon>Craniata</taxon>
        <taxon>Vertebrata</taxon>
        <taxon>Euteleostomi</taxon>
        <taxon>Actinopterygii</taxon>
        <taxon>Neopterygii</taxon>
        <taxon>Teleostei</taxon>
        <taxon>Neoteleostei</taxon>
        <taxon>Acanthomorphata</taxon>
        <taxon>Zeiogadaria</taxon>
        <taxon>Gadariae</taxon>
        <taxon>Gadiformes</taxon>
        <taxon>Muraenolepidoidei</taxon>
        <taxon>Muraenolepididae</taxon>
        <taxon>Muraenolepis</taxon>
    </lineage>
</organism>
<dbReference type="EMBL" id="JANIIK010000117">
    <property type="protein sequence ID" value="KAJ3586484.1"/>
    <property type="molecule type" value="Genomic_DNA"/>
</dbReference>
<keyword evidence="3" id="KW-1185">Reference proteome</keyword>
<reference evidence="2" key="1">
    <citation type="submission" date="2022-07" db="EMBL/GenBank/DDBJ databases">
        <title>Chromosome-level genome of Muraenolepis orangiensis.</title>
        <authorList>
            <person name="Kim J."/>
        </authorList>
    </citation>
    <scope>NUCLEOTIDE SEQUENCE</scope>
    <source>
        <strain evidence="2">KU_S4_2022</strain>
        <tissue evidence="2">Muscle</tissue>
    </source>
</reference>
<accession>A0A9Q0DDL4</accession>
<protein>
    <submittedName>
        <fullName evidence="2">Uncharacterized protein</fullName>
    </submittedName>
</protein>
<name>A0A9Q0DDL4_9TELE</name>
<comment type="caution">
    <text evidence="2">The sequence shown here is derived from an EMBL/GenBank/DDBJ whole genome shotgun (WGS) entry which is preliminary data.</text>
</comment>